<name>A0A512BPZ8_9HYPH</name>
<keyword evidence="2" id="KW-1185">Reference proteome</keyword>
<organism evidence="1 2">
    <name type="scientific">Microvirga aerophila</name>
    <dbReference type="NCBI Taxonomy" id="670291"/>
    <lineage>
        <taxon>Bacteria</taxon>
        <taxon>Pseudomonadati</taxon>
        <taxon>Pseudomonadota</taxon>
        <taxon>Alphaproteobacteria</taxon>
        <taxon>Hyphomicrobiales</taxon>
        <taxon>Methylobacteriaceae</taxon>
        <taxon>Microvirga</taxon>
    </lineage>
</organism>
<comment type="caution">
    <text evidence="1">The sequence shown here is derived from an EMBL/GenBank/DDBJ whole genome shotgun (WGS) entry which is preliminary data.</text>
</comment>
<reference evidence="1 2" key="1">
    <citation type="submission" date="2019-07" db="EMBL/GenBank/DDBJ databases">
        <title>Whole genome shotgun sequence of Microvirga aerophila NBRC 106136.</title>
        <authorList>
            <person name="Hosoyama A."/>
            <person name="Uohara A."/>
            <person name="Ohji S."/>
            <person name="Ichikawa N."/>
        </authorList>
    </citation>
    <scope>NUCLEOTIDE SEQUENCE [LARGE SCALE GENOMIC DNA]</scope>
    <source>
        <strain evidence="1 2">NBRC 106136</strain>
    </source>
</reference>
<proteinExistence type="predicted"/>
<accession>A0A512BPZ8</accession>
<dbReference type="Proteomes" id="UP000321085">
    <property type="component" value="Unassembled WGS sequence"/>
</dbReference>
<dbReference type="RefSeq" id="WP_276330607.1">
    <property type="nucleotide sequence ID" value="NZ_BJYU01000018.1"/>
</dbReference>
<sequence length="44" mass="4842">MSKKRHTAEEIVAKGVCTHLWATPARAREVLVSASKLALRPTLN</sequence>
<evidence type="ECO:0000313" key="1">
    <source>
        <dbReference type="EMBL" id="GEO14025.1"/>
    </source>
</evidence>
<dbReference type="EMBL" id="BJYU01000018">
    <property type="protein sequence ID" value="GEO14025.1"/>
    <property type="molecule type" value="Genomic_DNA"/>
</dbReference>
<protein>
    <submittedName>
        <fullName evidence="1">Uncharacterized protein</fullName>
    </submittedName>
</protein>
<dbReference type="AlphaFoldDB" id="A0A512BPZ8"/>
<evidence type="ECO:0000313" key="2">
    <source>
        <dbReference type="Proteomes" id="UP000321085"/>
    </source>
</evidence>
<gene>
    <name evidence="1" type="ORF">MAE02_17210</name>
</gene>